<accession>A0A0C9RXX3</accession>
<evidence type="ECO:0000313" key="2">
    <source>
        <dbReference type="EMBL" id="JAG82503.1"/>
    </source>
</evidence>
<protein>
    <submittedName>
        <fullName evidence="2">Ppp1r3c protein</fullName>
    </submittedName>
</protein>
<sequence length="119" mass="13336">MDEGLVRRCLAVFLLLICSCCVGLQYDSLENYSNDDGCALILNSPGRTSAYDYTYNLLRGSQTPTGSQMCITYEAINRAYYKARKRINVAQPHTEIWKPEELATVGELLLDISTTLAQM</sequence>
<name>A0A0C9RXX3_9HYME</name>
<dbReference type="AlphaFoldDB" id="A0A0C9RXX3"/>
<evidence type="ECO:0000256" key="1">
    <source>
        <dbReference type="SAM" id="SignalP"/>
    </source>
</evidence>
<feature type="chain" id="PRO_5002212622" evidence="1">
    <location>
        <begin position="24"/>
        <end position="119"/>
    </location>
</feature>
<keyword evidence="1" id="KW-0732">Signal</keyword>
<feature type="signal peptide" evidence="1">
    <location>
        <begin position="1"/>
        <end position="23"/>
    </location>
</feature>
<reference evidence="2" key="1">
    <citation type="submission" date="2015-01" db="EMBL/GenBank/DDBJ databases">
        <title>Transcriptome Assembly of Fopius arisanus.</title>
        <authorList>
            <person name="Geib S."/>
        </authorList>
    </citation>
    <scope>NUCLEOTIDE SEQUENCE</scope>
</reference>
<proteinExistence type="predicted"/>
<dbReference type="EMBL" id="GBYB01012736">
    <property type="protein sequence ID" value="JAG82503.1"/>
    <property type="molecule type" value="Transcribed_RNA"/>
</dbReference>
<organism evidence="2">
    <name type="scientific">Fopius arisanus</name>
    <dbReference type="NCBI Taxonomy" id="64838"/>
    <lineage>
        <taxon>Eukaryota</taxon>
        <taxon>Metazoa</taxon>
        <taxon>Ecdysozoa</taxon>
        <taxon>Arthropoda</taxon>
        <taxon>Hexapoda</taxon>
        <taxon>Insecta</taxon>
        <taxon>Pterygota</taxon>
        <taxon>Neoptera</taxon>
        <taxon>Endopterygota</taxon>
        <taxon>Hymenoptera</taxon>
        <taxon>Apocrita</taxon>
        <taxon>Ichneumonoidea</taxon>
        <taxon>Braconidae</taxon>
        <taxon>Opiinae</taxon>
        <taxon>Fopius</taxon>
    </lineage>
</organism>
<gene>
    <name evidence="2" type="primary">Ppp1r3c</name>
    <name evidence="2" type="ORF">g.12227</name>
</gene>
<dbReference type="PROSITE" id="PS51257">
    <property type="entry name" value="PROKAR_LIPOPROTEIN"/>
    <property type="match status" value="1"/>
</dbReference>